<feature type="transmembrane region" description="Helical" evidence="7">
    <location>
        <begin position="171"/>
        <end position="193"/>
    </location>
</feature>
<dbReference type="OrthoDB" id="9766455at2"/>
<evidence type="ECO:0000256" key="3">
    <source>
        <dbReference type="ARBA" id="ARBA00022475"/>
    </source>
</evidence>
<sequence length="401" mass="42423">MTLDPLRALIGYVALLGVAAFCSTNRRAISWRVVGWGIGLHWGLGLVVLTTPFGREAVERVSRLVVIVLDQAQVGARFLFGSKLIDDLDTFGFIFAFKVLPTVIFVAALFAVLYHLRIMPLIVRGIAWAMARLMGTSGAESLNAVAAAMMGQTESPLTIRPYLDKLTRSELMTMMTSGMAAVAGSVLVAYFGTGAKPEHVLTAATMAIPASILFSKLFIPETETPETLGVVRIAEVRHDANLIDAAARGTREGLTIALALGSMLIAFLSLIALVNLGLAQVGLSLEWLLGRGFAPVAWMLGVSWNDAGSVGGLLGLRLVTNEIVAYEALQRAREILDPRSDAIATFALCGFANLSSIGIQIGVVGSLVPDRRADLARLGPRALLAATLANLATGCVAGILV</sequence>
<proteinExistence type="inferred from homology"/>
<feature type="transmembrane region" description="Helical" evidence="7">
    <location>
        <begin position="343"/>
        <end position="368"/>
    </location>
</feature>
<dbReference type="InterPro" id="IPR008276">
    <property type="entry name" value="C_nuclsd_transpt"/>
</dbReference>
<evidence type="ECO:0000259" key="9">
    <source>
        <dbReference type="Pfam" id="PF07662"/>
    </source>
</evidence>
<dbReference type="InterPro" id="IPR011642">
    <property type="entry name" value="Gate_dom"/>
</dbReference>
<keyword evidence="5 7" id="KW-1133">Transmembrane helix</keyword>
<dbReference type="InterPro" id="IPR002668">
    <property type="entry name" value="CNT_N_dom"/>
</dbReference>
<dbReference type="Pfam" id="PF07662">
    <property type="entry name" value="Nucleos_tra2_C"/>
    <property type="match status" value="1"/>
</dbReference>
<dbReference type="GO" id="GO:0015293">
    <property type="term" value="F:symporter activity"/>
    <property type="evidence" value="ECO:0007669"/>
    <property type="project" value="TreeGrafter"/>
</dbReference>
<dbReference type="RefSeq" id="WP_013564363.1">
    <property type="nucleotide sequence ID" value="NC_014962.1"/>
</dbReference>
<keyword evidence="4 7" id="KW-0812">Transmembrane</keyword>
<keyword evidence="12" id="KW-1185">Reference proteome</keyword>
<reference evidence="11 12" key="2">
    <citation type="journal article" date="2011" name="Stand. Genomic Sci.">
        <title>Complete genome sequence of Isosphaera pallida type strain (IS1B).</title>
        <authorList>
            <consortium name="US DOE Joint Genome Institute (JGI-PGF)"/>
            <person name="Goker M."/>
            <person name="Cleland D."/>
            <person name="Saunders E."/>
            <person name="Lapidus A."/>
            <person name="Nolan M."/>
            <person name="Lucas S."/>
            <person name="Hammon N."/>
            <person name="Deshpande S."/>
            <person name="Cheng J.F."/>
            <person name="Tapia R."/>
            <person name="Han C."/>
            <person name="Goodwin L."/>
            <person name="Pitluck S."/>
            <person name="Liolios K."/>
            <person name="Pagani I."/>
            <person name="Ivanova N."/>
            <person name="Mavromatis K."/>
            <person name="Pati A."/>
            <person name="Chen A."/>
            <person name="Palaniappan K."/>
            <person name="Land M."/>
            <person name="Hauser L."/>
            <person name="Chang Y.J."/>
            <person name="Jeffries C.D."/>
            <person name="Detter J.C."/>
            <person name="Beck B."/>
            <person name="Woyke T."/>
            <person name="Bristow J."/>
            <person name="Eisen J.A."/>
            <person name="Markowitz V."/>
            <person name="Hugenholtz P."/>
            <person name="Kyrpides N.C."/>
            <person name="Klenk H.P."/>
        </authorList>
    </citation>
    <scope>NUCLEOTIDE SEQUENCE [LARGE SCALE GENOMIC DNA]</scope>
    <source>
        <strain evidence="12">ATCC 43644 / DSM 9630 / IS1B</strain>
    </source>
</reference>
<dbReference type="eggNOG" id="COG1972">
    <property type="taxonomic scope" value="Bacteria"/>
</dbReference>
<feature type="domain" description="Concentrative nucleoside transporter N-terminal" evidence="8">
    <location>
        <begin position="10"/>
        <end position="82"/>
    </location>
</feature>
<keyword evidence="6 7" id="KW-0472">Membrane</keyword>
<dbReference type="Pfam" id="PF01773">
    <property type="entry name" value="Nucleos_tra2_N"/>
    <property type="match status" value="1"/>
</dbReference>
<keyword evidence="3" id="KW-1003">Cell membrane</keyword>
<feature type="transmembrane region" description="Helical" evidence="7">
    <location>
        <begin position="380"/>
        <end position="400"/>
    </location>
</feature>
<feature type="domain" description="Nucleoside transporter/FeoB GTPase Gate" evidence="10">
    <location>
        <begin position="96"/>
        <end position="195"/>
    </location>
</feature>
<evidence type="ECO:0000256" key="6">
    <source>
        <dbReference type="ARBA" id="ARBA00023136"/>
    </source>
</evidence>
<accession>E8QYT8</accession>
<dbReference type="FunCoup" id="E8QYT8">
    <property type="interactions" value="212"/>
</dbReference>
<evidence type="ECO:0000313" key="11">
    <source>
        <dbReference type="EMBL" id="ADV62075.1"/>
    </source>
</evidence>
<evidence type="ECO:0000256" key="2">
    <source>
        <dbReference type="ARBA" id="ARBA00009033"/>
    </source>
</evidence>
<dbReference type="PANTHER" id="PTHR10590">
    <property type="entry name" value="SODIUM/NUCLEOSIDE COTRANSPORTER"/>
    <property type="match status" value="1"/>
</dbReference>
<dbReference type="Proteomes" id="UP000008631">
    <property type="component" value="Chromosome"/>
</dbReference>
<dbReference type="InterPro" id="IPR011657">
    <property type="entry name" value="CNT_C_dom"/>
</dbReference>
<protein>
    <submittedName>
        <fullName evidence="11">Na+ dependent nucleoside transporter domain protein</fullName>
    </submittedName>
</protein>
<feature type="transmembrane region" description="Helical" evidence="7">
    <location>
        <begin position="126"/>
        <end position="151"/>
    </location>
</feature>
<feature type="transmembrane region" description="Helical" evidence="7">
    <location>
        <begin position="256"/>
        <end position="278"/>
    </location>
</feature>
<evidence type="ECO:0000256" key="5">
    <source>
        <dbReference type="ARBA" id="ARBA00022989"/>
    </source>
</evidence>
<gene>
    <name evidence="11" type="ordered locus">Isop_1490</name>
</gene>
<dbReference type="Pfam" id="PF07670">
    <property type="entry name" value="Gate"/>
    <property type="match status" value="1"/>
</dbReference>
<dbReference type="STRING" id="575540.Isop_1490"/>
<feature type="transmembrane region" description="Helical" evidence="7">
    <location>
        <begin position="6"/>
        <end position="22"/>
    </location>
</feature>
<dbReference type="AlphaFoldDB" id="E8QYT8"/>
<dbReference type="KEGG" id="ipa:Isop_1490"/>
<dbReference type="InParanoid" id="E8QYT8"/>
<evidence type="ECO:0000256" key="1">
    <source>
        <dbReference type="ARBA" id="ARBA00004651"/>
    </source>
</evidence>
<feature type="transmembrane region" description="Helical" evidence="7">
    <location>
        <begin position="34"/>
        <end position="54"/>
    </location>
</feature>
<evidence type="ECO:0000313" key="12">
    <source>
        <dbReference type="Proteomes" id="UP000008631"/>
    </source>
</evidence>
<feature type="domain" description="Concentrative nucleoside transporter C-terminal" evidence="9">
    <location>
        <begin position="199"/>
        <end position="398"/>
    </location>
</feature>
<name>E8QYT8_ISOPI</name>
<evidence type="ECO:0000256" key="7">
    <source>
        <dbReference type="SAM" id="Phobius"/>
    </source>
</evidence>
<evidence type="ECO:0000256" key="4">
    <source>
        <dbReference type="ARBA" id="ARBA00022692"/>
    </source>
</evidence>
<dbReference type="GO" id="GO:0005337">
    <property type="term" value="F:nucleoside transmembrane transporter activity"/>
    <property type="evidence" value="ECO:0007669"/>
    <property type="project" value="InterPro"/>
</dbReference>
<organism evidence="11 12">
    <name type="scientific">Isosphaera pallida (strain ATCC 43644 / DSM 9630 / IS1B)</name>
    <dbReference type="NCBI Taxonomy" id="575540"/>
    <lineage>
        <taxon>Bacteria</taxon>
        <taxon>Pseudomonadati</taxon>
        <taxon>Planctomycetota</taxon>
        <taxon>Planctomycetia</taxon>
        <taxon>Isosphaerales</taxon>
        <taxon>Isosphaeraceae</taxon>
        <taxon>Isosphaera</taxon>
    </lineage>
</organism>
<dbReference type="PANTHER" id="PTHR10590:SF4">
    <property type="entry name" value="SOLUTE CARRIER FAMILY 28 MEMBER 3"/>
    <property type="match status" value="1"/>
</dbReference>
<dbReference type="HOGENOM" id="CLU_016813_4_2_0"/>
<evidence type="ECO:0000259" key="8">
    <source>
        <dbReference type="Pfam" id="PF01773"/>
    </source>
</evidence>
<reference key="1">
    <citation type="submission" date="2010-11" db="EMBL/GenBank/DDBJ databases">
        <title>The complete sequence of chromosome of Isophaera pallida ATCC 43644.</title>
        <authorList>
            <consortium name="US DOE Joint Genome Institute (JGI-PGF)"/>
            <person name="Lucas S."/>
            <person name="Copeland A."/>
            <person name="Lapidus A."/>
            <person name="Bruce D."/>
            <person name="Goodwin L."/>
            <person name="Pitluck S."/>
            <person name="Kyrpides N."/>
            <person name="Mavromatis K."/>
            <person name="Pagani I."/>
            <person name="Ivanova N."/>
            <person name="Saunders E."/>
            <person name="Brettin T."/>
            <person name="Detter J.C."/>
            <person name="Han C."/>
            <person name="Tapia R."/>
            <person name="Land M."/>
            <person name="Hauser L."/>
            <person name="Markowitz V."/>
            <person name="Cheng J.-F."/>
            <person name="Hugenholtz P."/>
            <person name="Woyke T."/>
            <person name="Wu D."/>
            <person name="Eisen J.A."/>
        </authorList>
    </citation>
    <scope>NUCLEOTIDE SEQUENCE</scope>
    <source>
        <strain>ATCC 43644</strain>
    </source>
</reference>
<evidence type="ECO:0000259" key="10">
    <source>
        <dbReference type="Pfam" id="PF07670"/>
    </source>
</evidence>
<feature type="transmembrane region" description="Helical" evidence="7">
    <location>
        <begin position="91"/>
        <end position="114"/>
    </location>
</feature>
<dbReference type="GO" id="GO:0005886">
    <property type="term" value="C:plasma membrane"/>
    <property type="evidence" value="ECO:0007669"/>
    <property type="project" value="UniProtKB-SubCell"/>
</dbReference>
<comment type="subcellular location">
    <subcellularLocation>
        <location evidence="1">Cell membrane</location>
        <topology evidence="1">Multi-pass membrane protein</topology>
    </subcellularLocation>
</comment>
<dbReference type="EMBL" id="CP002353">
    <property type="protein sequence ID" value="ADV62075.1"/>
    <property type="molecule type" value="Genomic_DNA"/>
</dbReference>
<comment type="similarity">
    <text evidence="2">Belongs to the concentrative nucleoside transporter (CNT) (TC 2.A.41) family.</text>
</comment>